<dbReference type="EMBL" id="BAABRU010000003">
    <property type="protein sequence ID" value="GAA5527286.1"/>
    <property type="molecule type" value="Genomic_DNA"/>
</dbReference>
<evidence type="ECO:0008006" key="4">
    <source>
        <dbReference type="Google" id="ProtNLM"/>
    </source>
</evidence>
<keyword evidence="1" id="KW-1133">Transmembrane helix</keyword>
<feature type="transmembrane region" description="Helical" evidence="1">
    <location>
        <begin position="12"/>
        <end position="32"/>
    </location>
</feature>
<dbReference type="Proteomes" id="UP001428290">
    <property type="component" value="Unassembled WGS sequence"/>
</dbReference>
<keyword evidence="3" id="KW-1185">Reference proteome</keyword>
<feature type="transmembrane region" description="Helical" evidence="1">
    <location>
        <begin position="38"/>
        <end position="55"/>
    </location>
</feature>
<accession>A0ABP9WXP1</accession>
<evidence type="ECO:0000313" key="2">
    <source>
        <dbReference type="EMBL" id="GAA5527286.1"/>
    </source>
</evidence>
<keyword evidence="1" id="KW-0472">Membrane</keyword>
<dbReference type="RefSeq" id="WP_345720927.1">
    <property type="nucleotide sequence ID" value="NZ_BAABRU010000003.1"/>
</dbReference>
<reference evidence="2 3" key="1">
    <citation type="submission" date="2024-02" db="EMBL/GenBank/DDBJ databases">
        <title>Herpetosiphon gulosus NBRC 112829.</title>
        <authorList>
            <person name="Ichikawa N."/>
            <person name="Katano-Makiyama Y."/>
            <person name="Hidaka K."/>
        </authorList>
    </citation>
    <scope>NUCLEOTIDE SEQUENCE [LARGE SCALE GENOMIC DNA]</scope>
    <source>
        <strain evidence="2 3">NBRC 112829</strain>
    </source>
</reference>
<keyword evidence="1" id="KW-0812">Transmembrane</keyword>
<protein>
    <recommendedName>
        <fullName evidence="4">Secreted protein with PEP-CTERM sorting signal</fullName>
    </recommendedName>
</protein>
<proteinExistence type="predicted"/>
<sequence length="59" mass="6308">MAKPKSQPNRLGYAIGSGIFSGMMASMVGWVLKIDQPVLIVVLLLSVIGGAIMGYRSRQ</sequence>
<gene>
    <name evidence="2" type="ORF">Hgul01_01070</name>
</gene>
<name>A0ABP9WXP1_9CHLR</name>
<evidence type="ECO:0000256" key="1">
    <source>
        <dbReference type="SAM" id="Phobius"/>
    </source>
</evidence>
<organism evidence="2 3">
    <name type="scientific">Herpetosiphon gulosus</name>
    <dbReference type="NCBI Taxonomy" id="1973496"/>
    <lineage>
        <taxon>Bacteria</taxon>
        <taxon>Bacillati</taxon>
        <taxon>Chloroflexota</taxon>
        <taxon>Chloroflexia</taxon>
        <taxon>Herpetosiphonales</taxon>
        <taxon>Herpetosiphonaceae</taxon>
        <taxon>Herpetosiphon</taxon>
    </lineage>
</organism>
<comment type="caution">
    <text evidence="2">The sequence shown here is derived from an EMBL/GenBank/DDBJ whole genome shotgun (WGS) entry which is preliminary data.</text>
</comment>
<evidence type="ECO:0000313" key="3">
    <source>
        <dbReference type="Proteomes" id="UP001428290"/>
    </source>
</evidence>